<sequence length="345" mass="38373">MFEMIIMDPKPTIVIDLGSGSTKAGLADNEYPTCTIPSADEALKFPIEHGIIQDFDQVEKLLERVFVKELQLKPEEHPILLTQPPKNPQKDKEKLAEILFEKFNVPALYEEVHSVLTFYASGRSAGVIVESGHGVTSVVPILSGYAISEAILRLDIGGKDLNQYLIDQLANGPSNELISLQEAQILKEKLCFIPETNSTSTSAECYTLPDGRNINLDSPGQITDPLFNPALVGQYDTYGLHEMIFHSIFKCGFDLRREFASNIVLSGGNTLFRGLETRLRQELESRVPPSMKVNIIADSDREIFVWRGGSIVGGLSSFYKNICVLRQEYEEFGAVVVRKKCMNGL</sequence>
<dbReference type="SMART" id="SM00268">
    <property type="entry name" value="ACTIN"/>
    <property type="match status" value="1"/>
</dbReference>
<dbReference type="PANTHER" id="PTHR11937">
    <property type="entry name" value="ACTIN"/>
    <property type="match status" value="1"/>
</dbReference>
<organism evidence="3 4">
    <name type="scientific">Ceutorhynchus assimilis</name>
    <name type="common">cabbage seed weevil</name>
    <dbReference type="NCBI Taxonomy" id="467358"/>
    <lineage>
        <taxon>Eukaryota</taxon>
        <taxon>Metazoa</taxon>
        <taxon>Ecdysozoa</taxon>
        <taxon>Arthropoda</taxon>
        <taxon>Hexapoda</taxon>
        <taxon>Insecta</taxon>
        <taxon>Pterygota</taxon>
        <taxon>Neoptera</taxon>
        <taxon>Endopterygota</taxon>
        <taxon>Coleoptera</taxon>
        <taxon>Polyphaga</taxon>
        <taxon>Cucujiformia</taxon>
        <taxon>Curculionidae</taxon>
        <taxon>Ceutorhynchinae</taxon>
        <taxon>Ceutorhynchus</taxon>
    </lineage>
</organism>
<accession>A0A9N9MY54</accession>
<dbReference type="Gene3D" id="3.90.640.10">
    <property type="entry name" value="Actin, Chain A, domain 4"/>
    <property type="match status" value="1"/>
</dbReference>
<dbReference type="Gene3D" id="3.30.420.40">
    <property type="match status" value="3"/>
</dbReference>
<evidence type="ECO:0000256" key="1">
    <source>
        <dbReference type="ARBA" id="ARBA00006752"/>
    </source>
</evidence>
<dbReference type="Pfam" id="PF00022">
    <property type="entry name" value="Actin"/>
    <property type="match status" value="1"/>
</dbReference>
<proteinExistence type="inferred from homology"/>
<evidence type="ECO:0000256" key="2">
    <source>
        <dbReference type="RuleBase" id="RU000487"/>
    </source>
</evidence>
<comment type="similarity">
    <text evidence="1 2">Belongs to the actin family.</text>
</comment>
<dbReference type="AlphaFoldDB" id="A0A9N9MY54"/>
<dbReference type="Proteomes" id="UP001152799">
    <property type="component" value="Chromosome 9"/>
</dbReference>
<dbReference type="PRINTS" id="PR00190">
    <property type="entry name" value="ACTIN"/>
</dbReference>
<evidence type="ECO:0000313" key="4">
    <source>
        <dbReference type="Proteomes" id="UP001152799"/>
    </source>
</evidence>
<dbReference type="FunFam" id="3.30.420.40:FF:000050">
    <property type="entry name" value="Actin, alpha skeletal muscle"/>
    <property type="match status" value="1"/>
</dbReference>
<keyword evidence="4" id="KW-1185">Reference proteome</keyword>
<protein>
    <recommendedName>
        <fullName evidence="5">Actin</fullName>
    </recommendedName>
</protein>
<reference evidence="3" key="1">
    <citation type="submission" date="2022-01" db="EMBL/GenBank/DDBJ databases">
        <authorList>
            <person name="King R."/>
        </authorList>
    </citation>
    <scope>NUCLEOTIDE SEQUENCE</scope>
</reference>
<name>A0A9N9MY54_9CUCU</name>
<dbReference type="InterPro" id="IPR004000">
    <property type="entry name" value="Actin"/>
</dbReference>
<dbReference type="SUPFAM" id="SSF53067">
    <property type="entry name" value="Actin-like ATPase domain"/>
    <property type="match status" value="2"/>
</dbReference>
<dbReference type="EMBL" id="OU892285">
    <property type="protein sequence ID" value="CAG9773830.1"/>
    <property type="molecule type" value="Genomic_DNA"/>
</dbReference>
<gene>
    <name evidence="3" type="ORF">CEUTPL_LOCUS14216</name>
</gene>
<dbReference type="OrthoDB" id="6723781at2759"/>
<dbReference type="InterPro" id="IPR043129">
    <property type="entry name" value="ATPase_NBD"/>
</dbReference>
<evidence type="ECO:0000313" key="3">
    <source>
        <dbReference type="EMBL" id="CAG9773830.1"/>
    </source>
</evidence>
<evidence type="ECO:0008006" key="5">
    <source>
        <dbReference type="Google" id="ProtNLM"/>
    </source>
</evidence>